<sequence>MAAAERPARDALAARIRELLDGRVVREVSMFGSRAFMVDERMAVTAGKDGELLVHVAPSRHAELIESTAAEQAFMGERTMGPGWLHVAPEHVQAEDALQFWVDVSLERAG</sequence>
<dbReference type="Proteomes" id="UP001142462">
    <property type="component" value="Unassembled WGS sequence"/>
</dbReference>
<dbReference type="Pfam" id="PF04993">
    <property type="entry name" value="TfoX_N"/>
    <property type="match status" value="1"/>
</dbReference>
<dbReference type="InterPro" id="IPR007076">
    <property type="entry name" value="TfoX_N"/>
</dbReference>
<reference evidence="2" key="2">
    <citation type="submission" date="2023-01" db="EMBL/GenBank/DDBJ databases">
        <authorList>
            <person name="Sun Q."/>
            <person name="Evtushenko L."/>
        </authorList>
    </citation>
    <scope>NUCLEOTIDE SEQUENCE</scope>
    <source>
        <strain evidence="2">VKM Ac-1020</strain>
    </source>
</reference>
<organism evidence="2 3">
    <name type="scientific">Microbacterium barkeri</name>
    <dbReference type="NCBI Taxonomy" id="33917"/>
    <lineage>
        <taxon>Bacteria</taxon>
        <taxon>Bacillati</taxon>
        <taxon>Actinomycetota</taxon>
        <taxon>Actinomycetes</taxon>
        <taxon>Micrococcales</taxon>
        <taxon>Microbacteriaceae</taxon>
        <taxon>Microbacterium</taxon>
    </lineage>
</organism>
<dbReference type="AlphaFoldDB" id="A0A9W6H5D2"/>
<evidence type="ECO:0000313" key="3">
    <source>
        <dbReference type="Proteomes" id="UP001142462"/>
    </source>
</evidence>
<feature type="domain" description="TfoX N-terminal" evidence="1">
    <location>
        <begin position="25"/>
        <end position="108"/>
    </location>
</feature>
<gene>
    <name evidence="2" type="ORF">GCM10017576_25740</name>
</gene>
<dbReference type="EMBL" id="BSEJ01000013">
    <property type="protein sequence ID" value="GLJ62444.1"/>
    <property type="molecule type" value="Genomic_DNA"/>
</dbReference>
<evidence type="ECO:0000259" key="1">
    <source>
        <dbReference type="Pfam" id="PF04993"/>
    </source>
</evidence>
<dbReference type="RefSeq" id="WP_271174138.1">
    <property type="nucleotide sequence ID" value="NZ_BSEJ01000013.1"/>
</dbReference>
<comment type="caution">
    <text evidence="2">The sequence shown here is derived from an EMBL/GenBank/DDBJ whole genome shotgun (WGS) entry which is preliminary data.</text>
</comment>
<accession>A0A9W6H5D2</accession>
<name>A0A9W6H5D2_9MICO</name>
<reference evidence="2" key="1">
    <citation type="journal article" date="2014" name="Int. J. Syst. Evol. Microbiol.">
        <title>Complete genome sequence of Corynebacterium casei LMG S-19264T (=DSM 44701T), isolated from a smear-ripened cheese.</title>
        <authorList>
            <consortium name="US DOE Joint Genome Institute (JGI-PGF)"/>
            <person name="Walter F."/>
            <person name="Albersmeier A."/>
            <person name="Kalinowski J."/>
            <person name="Ruckert C."/>
        </authorList>
    </citation>
    <scope>NUCLEOTIDE SEQUENCE</scope>
    <source>
        <strain evidence="2">VKM Ac-1020</strain>
    </source>
</reference>
<protein>
    <recommendedName>
        <fullName evidence="1">TfoX N-terminal domain-containing protein</fullName>
    </recommendedName>
</protein>
<dbReference type="SUPFAM" id="SSF159894">
    <property type="entry name" value="YgaC/TfoX-N like"/>
    <property type="match status" value="1"/>
</dbReference>
<evidence type="ECO:0000313" key="2">
    <source>
        <dbReference type="EMBL" id="GLJ62444.1"/>
    </source>
</evidence>
<keyword evidence="3" id="KW-1185">Reference proteome</keyword>
<proteinExistence type="predicted"/>